<evidence type="ECO:0000256" key="6">
    <source>
        <dbReference type="ARBA" id="ARBA00023170"/>
    </source>
</evidence>
<dbReference type="AlphaFoldDB" id="A0A814H2D1"/>
<proteinExistence type="predicted"/>
<keyword evidence="4" id="KW-0297">G-protein coupled receptor</keyword>
<keyword evidence="3 8" id="KW-1133">Transmembrane helix</keyword>
<feature type="domain" description="G-protein coupled receptors family 1 profile" evidence="9">
    <location>
        <begin position="33"/>
        <end position="298"/>
    </location>
</feature>
<keyword evidence="6" id="KW-0675">Receptor</keyword>
<dbReference type="InterPro" id="IPR000276">
    <property type="entry name" value="GPCR_Rhodpsn"/>
</dbReference>
<feature type="transmembrane region" description="Helical" evidence="8">
    <location>
        <begin position="185"/>
        <end position="206"/>
    </location>
</feature>
<keyword evidence="2 8" id="KW-0812">Transmembrane</keyword>
<dbReference type="Gene3D" id="1.20.1070.10">
    <property type="entry name" value="Rhodopsin 7-helix transmembrane proteins"/>
    <property type="match status" value="1"/>
</dbReference>
<feature type="transmembrane region" description="Helical" evidence="8">
    <location>
        <begin position="17"/>
        <end position="40"/>
    </location>
</feature>
<gene>
    <name evidence="10" type="ORF">BJG266_LOCUS16089</name>
    <name evidence="11" type="ORF">QVE165_LOCUS36309</name>
</gene>
<comment type="subcellular location">
    <subcellularLocation>
        <location evidence="1">Membrane</location>
        <topology evidence="1">Multi-pass membrane protein</topology>
    </subcellularLocation>
</comment>
<dbReference type="PANTHER" id="PTHR24243">
    <property type="entry name" value="G-PROTEIN COUPLED RECEPTOR"/>
    <property type="match status" value="1"/>
</dbReference>
<evidence type="ECO:0000256" key="7">
    <source>
        <dbReference type="ARBA" id="ARBA00023224"/>
    </source>
</evidence>
<dbReference type="GO" id="GO:0005886">
    <property type="term" value="C:plasma membrane"/>
    <property type="evidence" value="ECO:0007669"/>
    <property type="project" value="TreeGrafter"/>
</dbReference>
<feature type="transmembrane region" description="Helical" evidence="8">
    <location>
        <begin position="52"/>
        <end position="75"/>
    </location>
</feature>
<protein>
    <recommendedName>
        <fullName evidence="9">G-protein coupled receptors family 1 profile domain-containing protein</fullName>
    </recommendedName>
</protein>
<feature type="transmembrane region" description="Helical" evidence="8">
    <location>
        <begin position="282"/>
        <end position="305"/>
    </location>
</feature>
<dbReference type="EMBL" id="CAJNOI010000073">
    <property type="protein sequence ID" value="CAF1003953.1"/>
    <property type="molecule type" value="Genomic_DNA"/>
</dbReference>
<feature type="transmembrane region" description="Helical" evidence="8">
    <location>
        <begin position="239"/>
        <end position="262"/>
    </location>
</feature>
<evidence type="ECO:0000256" key="3">
    <source>
        <dbReference type="ARBA" id="ARBA00022989"/>
    </source>
</evidence>
<name>A0A814H2D1_9BILA</name>
<evidence type="ECO:0000313" key="10">
    <source>
        <dbReference type="EMBL" id="CAF1003953.1"/>
    </source>
</evidence>
<accession>A0A814H2D1</accession>
<evidence type="ECO:0000256" key="2">
    <source>
        <dbReference type="ARBA" id="ARBA00022692"/>
    </source>
</evidence>
<evidence type="ECO:0000256" key="5">
    <source>
        <dbReference type="ARBA" id="ARBA00023136"/>
    </source>
</evidence>
<dbReference type="PANTHER" id="PTHR24243:SF208">
    <property type="entry name" value="PYROKININ-1 RECEPTOR"/>
    <property type="match status" value="1"/>
</dbReference>
<dbReference type="GO" id="GO:0004930">
    <property type="term" value="F:G protein-coupled receptor activity"/>
    <property type="evidence" value="ECO:0007669"/>
    <property type="project" value="UniProtKB-KW"/>
</dbReference>
<comment type="caution">
    <text evidence="10">The sequence shown here is derived from an EMBL/GenBank/DDBJ whole genome shotgun (WGS) entry which is preliminary data.</text>
</comment>
<keyword evidence="7" id="KW-0807">Transducer</keyword>
<dbReference type="InterPro" id="IPR017452">
    <property type="entry name" value="GPCR_Rhodpsn_7TM"/>
</dbReference>
<dbReference type="OrthoDB" id="10091301at2759"/>
<dbReference type="Proteomes" id="UP000663877">
    <property type="component" value="Unassembled WGS sequence"/>
</dbReference>
<dbReference type="SUPFAM" id="SSF81321">
    <property type="entry name" value="Family A G protein-coupled receptor-like"/>
    <property type="match status" value="1"/>
</dbReference>
<evidence type="ECO:0000313" key="13">
    <source>
        <dbReference type="Proteomes" id="UP000663877"/>
    </source>
</evidence>
<evidence type="ECO:0000256" key="1">
    <source>
        <dbReference type="ARBA" id="ARBA00004141"/>
    </source>
</evidence>
<feature type="transmembrane region" description="Helical" evidence="8">
    <location>
        <begin position="134"/>
        <end position="157"/>
    </location>
</feature>
<feature type="transmembrane region" description="Helical" evidence="8">
    <location>
        <begin position="95"/>
        <end position="114"/>
    </location>
</feature>
<evidence type="ECO:0000256" key="4">
    <source>
        <dbReference type="ARBA" id="ARBA00023040"/>
    </source>
</evidence>
<organism evidence="10 13">
    <name type="scientific">Adineta steineri</name>
    <dbReference type="NCBI Taxonomy" id="433720"/>
    <lineage>
        <taxon>Eukaryota</taxon>
        <taxon>Metazoa</taxon>
        <taxon>Spiralia</taxon>
        <taxon>Gnathifera</taxon>
        <taxon>Rotifera</taxon>
        <taxon>Eurotatoria</taxon>
        <taxon>Bdelloidea</taxon>
        <taxon>Adinetida</taxon>
        <taxon>Adinetidae</taxon>
        <taxon>Adineta</taxon>
    </lineage>
</organism>
<dbReference type="Pfam" id="PF00001">
    <property type="entry name" value="7tm_1"/>
    <property type="match status" value="1"/>
</dbReference>
<evidence type="ECO:0000256" key="8">
    <source>
        <dbReference type="SAM" id="Phobius"/>
    </source>
</evidence>
<reference evidence="10" key="1">
    <citation type="submission" date="2021-02" db="EMBL/GenBank/DDBJ databases">
        <authorList>
            <person name="Nowell W R."/>
        </authorList>
    </citation>
    <scope>NUCLEOTIDE SEQUENCE</scope>
</reference>
<sequence>MSSINVTINQINTTTTVLVTVLSFFSFVFGAIGLTLNILVFRRPFLRREPCAVYFFWSTCYSLLVVFVIMPVRILSDGYNIDISTYNIVICKTEIFLFHVIRTISCWLIVLASIDRYFNSSTKAQIRRMSSLKVARIATASISILIIILYSPIIIYYDITYSTNGSGNIVPKCNSREGINRSFDVFWFLILYSLFPSLLMVLFSFLTIMNLRRHRQIVPRDLGNNLVVRRTDTQFLRMLIAQVFVIVVSTLPFCIVQIYGWYTANLAKNVLRLAVENLIYRVTGTIPYFAHISSFYMYTLTRTIFREELFKIMKRCCHPN</sequence>
<keyword evidence="12" id="KW-1185">Reference proteome</keyword>
<evidence type="ECO:0000313" key="12">
    <source>
        <dbReference type="Proteomes" id="UP000663832"/>
    </source>
</evidence>
<dbReference type="EMBL" id="CAJNOM010000363">
    <property type="protein sequence ID" value="CAF1392813.1"/>
    <property type="molecule type" value="Genomic_DNA"/>
</dbReference>
<dbReference type="PROSITE" id="PS50262">
    <property type="entry name" value="G_PROTEIN_RECEP_F1_2"/>
    <property type="match status" value="1"/>
</dbReference>
<keyword evidence="5 8" id="KW-0472">Membrane</keyword>
<dbReference type="Proteomes" id="UP000663832">
    <property type="component" value="Unassembled WGS sequence"/>
</dbReference>
<evidence type="ECO:0000313" key="11">
    <source>
        <dbReference type="EMBL" id="CAF1392813.1"/>
    </source>
</evidence>
<evidence type="ECO:0000259" key="9">
    <source>
        <dbReference type="PROSITE" id="PS50262"/>
    </source>
</evidence>